<evidence type="ECO:0000259" key="1">
    <source>
        <dbReference type="Pfam" id="PF12146"/>
    </source>
</evidence>
<keyword evidence="3" id="KW-1185">Reference proteome</keyword>
<accession>A0A4V1QPT4</accession>
<evidence type="ECO:0000313" key="3">
    <source>
        <dbReference type="Proteomes" id="UP000292347"/>
    </source>
</evidence>
<keyword evidence="2" id="KW-0378">Hydrolase</keyword>
<dbReference type="AlphaFoldDB" id="A0A4V1QPT4"/>
<dbReference type="Proteomes" id="UP000292347">
    <property type="component" value="Unassembled WGS sequence"/>
</dbReference>
<dbReference type="GO" id="GO:0016787">
    <property type="term" value="F:hydrolase activity"/>
    <property type="evidence" value="ECO:0007669"/>
    <property type="project" value="UniProtKB-KW"/>
</dbReference>
<protein>
    <submittedName>
        <fullName evidence="2">Hydrolase 1, exosortase A system-associated</fullName>
    </submittedName>
</protein>
<dbReference type="OrthoDB" id="249225at2"/>
<organism evidence="2 3">
    <name type="scientific">Sphingomonas desiccabilis</name>
    <dbReference type="NCBI Taxonomy" id="429134"/>
    <lineage>
        <taxon>Bacteria</taxon>
        <taxon>Pseudomonadati</taxon>
        <taxon>Pseudomonadota</taxon>
        <taxon>Alphaproteobacteria</taxon>
        <taxon>Sphingomonadales</taxon>
        <taxon>Sphingomonadaceae</taxon>
        <taxon>Sphingomonas</taxon>
    </lineage>
</organism>
<proteinExistence type="predicted"/>
<feature type="domain" description="Serine aminopeptidase S33" evidence="1">
    <location>
        <begin position="49"/>
        <end position="155"/>
    </location>
</feature>
<dbReference type="InterPro" id="IPR022742">
    <property type="entry name" value="Hydrolase_4"/>
</dbReference>
<reference evidence="2 3" key="1">
    <citation type="submission" date="2019-01" db="EMBL/GenBank/DDBJ databases">
        <title>Sphingomonas mucosissima sp. nov. and Sphingomonas desiccabilis sp. nov., from biological soil crusts in the Colorado Plateau, USA.</title>
        <authorList>
            <person name="Zhu D."/>
        </authorList>
    </citation>
    <scope>NUCLEOTIDE SEQUENCE [LARGE SCALE GENOMIC DNA]</scope>
    <source>
        <strain evidence="2 3">CP1D</strain>
    </source>
</reference>
<gene>
    <name evidence="2" type="ORF">EO081_04430</name>
</gene>
<evidence type="ECO:0000313" key="2">
    <source>
        <dbReference type="EMBL" id="RXZ34907.1"/>
    </source>
</evidence>
<name>A0A4V1QPT4_9SPHN</name>
<dbReference type="Gene3D" id="3.40.50.1820">
    <property type="entry name" value="alpha/beta hydrolase"/>
    <property type="match status" value="1"/>
</dbReference>
<sequence length="266" mass="28140">MGANVARRLIAFPCAGERLAATLDEAPGSTGLLIVSGGNELRVGAHRGMALLAQRIAAAGWPVFRYDRRGIGDSAGENRGFADSGADLAAAAAAFRAEAPGVSRILGFGNCDAATTLALFHQTASIDALLLANPWLAESEGDTPPPAAVRARYAERLRDPSQWLRLLRGQVDLGKLARGVRSLARPRSRGLIDQVAASVANSEVPITLLLARRDNTAIACADAWRGRAFDAVRGRIPVLEHDTASHSFARAADAEWLHARVREALG</sequence>
<dbReference type="InterPro" id="IPR017531">
    <property type="entry name" value="Hydrolase-1_PEP"/>
</dbReference>
<dbReference type="SUPFAM" id="SSF53474">
    <property type="entry name" value="alpha/beta-Hydrolases"/>
    <property type="match status" value="1"/>
</dbReference>
<dbReference type="InterPro" id="IPR029058">
    <property type="entry name" value="AB_hydrolase_fold"/>
</dbReference>
<comment type="caution">
    <text evidence="2">The sequence shown here is derived from an EMBL/GenBank/DDBJ whole genome shotgun (WGS) entry which is preliminary data.</text>
</comment>
<dbReference type="Pfam" id="PF12146">
    <property type="entry name" value="Hydrolase_4"/>
    <property type="match status" value="1"/>
</dbReference>
<dbReference type="EMBL" id="SDPT01000001">
    <property type="protein sequence ID" value="RXZ34907.1"/>
    <property type="molecule type" value="Genomic_DNA"/>
</dbReference>
<dbReference type="NCBIfam" id="TIGR03100">
    <property type="entry name" value="hydr1_PEP"/>
    <property type="match status" value="1"/>
</dbReference>